<dbReference type="RefSeq" id="WP_171607289.1">
    <property type="nucleotide sequence ID" value="NZ_WHPF01000005.1"/>
</dbReference>
<comment type="caution">
    <text evidence="1">The sequence shown here is derived from an EMBL/GenBank/DDBJ whole genome shotgun (WGS) entry which is preliminary data.</text>
</comment>
<dbReference type="AlphaFoldDB" id="A0A8J8FCA2"/>
<evidence type="ECO:0000313" key="1">
    <source>
        <dbReference type="EMBL" id="NNV55363.1"/>
    </source>
</evidence>
<evidence type="ECO:0008006" key="3">
    <source>
        <dbReference type="Google" id="ProtNLM"/>
    </source>
</evidence>
<dbReference type="EMBL" id="WHPF01000005">
    <property type="protein sequence ID" value="NNV55363.1"/>
    <property type="molecule type" value="Genomic_DNA"/>
</dbReference>
<evidence type="ECO:0000313" key="2">
    <source>
        <dbReference type="Proteomes" id="UP000598971"/>
    </source>
</evidence>
<accession>A0A8J8FCA2</accession>
<sequence length="333" mass="39074">MEAGQIQSSFFNQIKKQLPPHLSLVDEIADILDVSSDSAYRRIRGEKQISFEEIQKLSVKFSISLDQFLHLKSNSFLFNGYITNDSDFNYDNWLNEVVQQLAFFCMHTPRHHYYVAKEIPFFYYYLIPEIAAFKSFFFMKSILYYADWKTARFSVKDDYSRYYETWNKISDYYANIPCTEIWSIENITSTLHQIEFYRVTGALKSNEDALVLLEKFEELLTHLEKQAEYGVKLKYGQKPSEGLASYNMYSNEIIMGDNMQQLLLGKNLVTFINHSILNFISTTDEMFNDYMKKTISNLAQKSTPISVTNEKERLLFFNRIRAKIAASKALILK</sequence>
<gene>
    <name evidence="1" type="ORF">GD597_07835</name>
</gene>
<name>A0A8J8FCA2_9BACT</name>
<proteinExistence type="predicted"/>
<reference evidence="1" key="1">
    <citation type="submission" date="2019-10" db="EMBL/GenBank/DDBJ databases">
        <title>Draft genome sequence of Panacibacter sp. KCS-6.</title>
        <authorList>
            <person name="Yim K.J."/>
        </authorList>
    </citation>
    <scope>NUCLEOTIDE SEQUENCE</scope>
    <source>
        <strain evidence="1">KCS-6</strain>
    </source>
</reference>
<protein>
    <recommendedName>
        <fullName evidence="3">Transcription regulator BetR N-terminal domain-containing protein</fullName>
    </recommendedName>
</protein>
<organism evidence="1 2">
    <name type="scientific">Limnovirga soli</name>
    <dbReference type="NCBI Taxonomy" id="2656915"/>
    <lineage>
        <taxon>Bacteria</taxon>
        <taxon>Pseudomonadati</taxon>
        <taxon>Bacteroidota</taxon>
        <taxon>Chitinophagia</taxon>
        <taxon>Chitinophagales</taxon>
        <taxon>Chitinophagaceae</taxon>
        <taxon>Limnovirga</taxon>
    </lineage>
</organism>
<dbReference type="Proteomes" id="UP000598971">
    <property type="component" value="Unassembled WGS sequence"/>
</dbReference>
<keyword evidence="2" id="KW-1185">Reference proteome</keyword>